<name>A0ABZ0S799_9GAMM</name>
<dbReference type="EMBL" id="CP121472">
    <property type="protein sequence ID" value="WPL16031.1"/>
    <property type="molecule type" value="Genomic_DNA"/>
</dbReference>
<gene>
    <name evidence="6" type="ORF">Thiowin_00962</name>
</gene>
<evidence type="ECO:0000313" key="6">
    <source>
        <dbReference type="EMBL" id="WPL16031.1"/>
    </source>
</evidence>
<keyword evidence="1" id="KW-0677">Repeat</keyword>
<keyword evidence="2 3" id="KW-0802">TPR repeat</keyword>
<evidence type="ECO:0000313" key="7">
    <source>
        <dbReference type="Proteomes" id="UP001432180"/>
    </source>
</evidence>
<dbReference type="InterPro" id="IPR019734">
    <property type="entry name" value="TPR_rpt"/>
</dbReference>
<dbReference type="Pfam" id="PF13374">
    <property type="entry name" value="TPR_10"/>
    <property type="match status" value="1"/>
</dbReference>
<evidence type="ECO:0000256" key="3">
    <source>
        <dbReference type="PROSITE-ProRule" id="PRU00339"/>
    </source>
</evidence>
<dbReference type="PANTHER" id="PTHR45641:SF19">
    <property type="entry name" value="NEPHROCYSTIN-3"/>
    <property type="match status" value="1"/>
</dbReference>
<feature type="domain" description="Novel STAND NTPase 1" evidence="5">
    <location>
        <begin position="223"/>
        <end position="668"/>
    </location>
</feature>
<dbReference type="Pfam" id="PF20703">
    <property type="entry name" value="nSTAND1"/>
    <property type="match status" value="1"/>
</dbReference>
<sequence>MPERIPVTIFISSPGDVAAERRRCVLVINRLNQEFGRFLDIRPVLWETEPMLAGGHFQDIIEPEPGDSDIVVVILWSRIGVPLPERTEKRAYQGLDGRVPVTGTEWEVEHALKAHAAKGRPDLLVYRNRGEALARGQDARALRDAAAQLDALEVFWTRHFADTKTGGFKLGYNGYTSADQFEEQLETHLRARLRRFLPAQPAVPVVPGGDRPEAGLSWYQGSPFRGLQSFDVEHAPIFFGRWQARTQVLDRLSARAEQGRAFVLVLGASGSGKSSLVRAGVLPLLERPGVTSGVSLWRRCILTPGADGAVEEEDIFDRLARALQTRQALPEIAETGFDPERLAARLRDGAGGDILEIALRRVAEREHLAARPGALPPARLVLVIDQLEEIFTDHRAFSPQMAERFADLLRSLAQSGAIWVIATLRSDYFHRLAEVPSLLELSGGDAQINLIPPSGAELDQIIRLPAQAAGLSFEEHPETRVGLDISLREAASGQDALPLVEFALDELYRRDVEQQDLSVLTFKSYEALGGLEGAISSQAEAVCAALGPHRAAAVDGVLLALAGLEAGAGAQGNEAARRLVGWADLGRSPERAAVVEALVRARLLISDAGPGTQKNGERAGVTVRLAHEALLRRWPRYRALLEREGAFLKARSRVTAALGVWLDQNKDTARLLPDGIALAEAEDLLARRREDLDALDIAYIEASSRAARARRDRRLRRIRLVAVIMAVLAMLSGLGAWYGFTGQLEAERQAAEARRQGSIAEQRRVEAENALRAATASANTLVFDLAEKFKDSRVPSAIIRSILERARRLQDNLAEANPHDSMLQRSRSAALLAMGDLYARQGSLEDALAAYQESLLIDRMLVAGDPNNAEAQRNLSVTLDRIGDVEKERGQAVAAMAAYEESQAICHTLAAEDTTNRLWQRDVSIGWDKIGDIRLQQGDAAGALAAYEEGLATRRSLARQEPESPTARRDLAVSLNKTGDVRVLRGDTQGALDAYQEAMTLVQSLAKSDPDNTKWQRDISVTLERIGNIQRQLEQTATALTTYEEVLDIRRALSGSDPENSDWIRDTVVALTKIGDLHLAVGNPRAALTAFSEGLQLSRDLAARDPQNRVWLRDLTIGLNRIGDLHLLFAEVDQALHHYQEALGIARELTSEDPNNREWGRDLAISLNKVGDILLQQGDPSAALDMHRESLGICREHAAQDPSNIQWQLDLWYTYRRIAGVHAATGDQTTALKAHEDALAMVLSLAKQHLDNHLLQRNILLSLQDIGDVRLRQGEVAAALAAYQEGLPIAQSLAERDTNNPDRQRDVAISLNKIGDAQLRNNNPAAARMAFEQALTIVQDLIERDPQNTLWQRDLFISHAIVGGWHADHGEPGVARTHFDKALTLAEELAKSEQLSPMDVAVIAELKRRDSELPESDHPQSRAPDDEDR</sequence>
<dbReference type="SMART" id="SM00028">
    <property type="entry name" value="TPR"/>
    <property type="match status" value="11"/>
</dbReference>
<dbReference type="SUPFAM" id="SSF48452">
    <property type="entry name" value="TPR-like"/>
    <property type="match status" value="3"/>
</dbReference>
<dbReference type="InterPro" id="IPR049052">
    <property type="entry name" value="nSTAND1"/>
</dbReference>
<dbReference type="PROSITE" id="PS50005">
    <property type="entry name" value="TPR"/>
    <property type="match status" value="1"/>
</dbReference>
<feature type="region of interest" description="Disordered" evidence="4">
    <location>
        <begin position="1406"/>
        <end position="1429"/>
    </location>
</feature>
<evidence type="ECO:0000259" key="5">
    <source>
        <dbReference type="Pfam" id="PF20703"/>
    </source>
</evidence>
<dbReference type="Gene3D" id="1.25.40.10">
    <property type="entry name" value="Tetratricopeptide repeat domain"/>
    <property type="match status" value="4"/>
</dbReference>
<keyword evidence="7" id="KW-1185">Reference proteome</keyword>
<dbReference type="RefSeq" id="WP_328986578.1">
    <property type="nucleotide sequence ID" value="NZ_CP121472.1"/>
</dbReference>
<proteinExistence type="predicted"/>
<dbReference type="InterPro" id="IPR011990">
    <property type="entry name" value="TPR-like_helical_dom_sf"/>
</dbReference>
<evidence type="ECO:0000256" key="4">
    <source>
        <dbReference type="SAM" id="MobiDB-lite"/>
    </source>
</evidence>
<accession>A0ABZ0S799</accession>
<dbReference type="Proteomes" id="UP001432180">
    <property type="component" value="Chromosome"/>
</dbReference>
<dbReference type="Gene3D" id="3.40.50.300">
    <property type="entry name" value="P-loop containing nucleotide triphosphate hydrolases"/>
    <property type="match status" value="1"/>
</dbReference>
<protein>
    <submittedName>
        <fullName evidence="6">Tetratricopeptide repeat</fullName>
    </submittedName>
</protein>
<evidence type="ECO:0000256" key="1">
    <source>
        <dbReference type="ARBA" id="ARBA00022737"/>
    </source>
</evidence>
<dbReference type="InterPro" id="IPR027417">
    <property type="entry name" value="P-loop_NTPase"/>
</dbReference>
<reference evidence="6 7" key="1">
    <citation type="journal article" date="2023" name="Microorganisms">
        <title>Thiorhodovibrio frisius and Trv. litoralis spp. nov., Two Novel Members from a Clade of Fastidious Purple Sulfur Bacteria That Exhibit Unique Red-Shifted Light-Harvesting Capabilities.</title>
        <authorList>
            <person name="Methner A."/>
            <person name="Kuzyk S.B."/>
            <person name="Petersen J."/>
            <person name="Bauer S."/>
            <person name="Brinkmann H."/>
            <person name="Sichau K."/>
            <person name="Wanner G."/>
            <person name="Wolf J."/>
            <person name="Neumann-Schaal M."/>
            <person name="Henke P."/>
            <person name="Tank M."/>
            <person name="Sproer C."/>
            <person name="Bunk B."/>
            <person name="Overmann J."/>
        </authorList>
    </citation>
    <scope>NUCLEOTIDE SEQUENCE [LARGE SCALE GENOMIC DNA]</scope>
    <source>
        <strain evidence="6 7">DSM 6702</strain>
    </source>
</reference>
<dbReference type="SUPFAM" id="SSF52540">
    <property type="entry name" value="P-loop containing nucleoside triphosphate hydrolases"/>
    <property type="match status" value="1"/>
</dbReference>
<feature type="repeat" description="TPR" evidence="3">
    <location>
        <begin position="828"/>
        <end position="861"/>
    </location>
</feature>
<evidence type="ECO:0000256" key="2">
    <source>
        <dbReference type="ARBA" id="ARBA00022803"/>
    </source>
</evidence>
<organism evidence="6 7">
    <name type="scientific">Thiorhodovibrio winogradskyi</name>
    <dbReference type="NCBI Taxonomy" id="77007"/>
    <lineage>
        <taxon>Bacteria</taxon>
        <taxon>Pseudomonadati</taxon>
        <taxon>Pseudomonadota</taxon>
        <taxon>Gammaproteobacteria</taxon>
        <taxon>Chromatiales</taxon>
        <taxon>Chromatiaceae</taxon>
        <taxon>Thiorhodovibrio</taxon>
    </lineage>
</organism>
<dbReference type="PANTHER" id="PTHR45641">
    <property type="entry name" value="TETRATRICOPEPTIDE REPEAT PROTEIN (AFU_ORTHOLOGUE AFUA_6G03870)"/>
    <property type="match status" value="1"/>
</dbReference>